<sequence length="75" mass="8221">MITKDTNLGELVDKYPALAQFLYKEYGLHCVNCIANASDTLETGMKLHGYGDNAIKDAARAVNTFVSRLNQEAAL</sequence>
<organism evidence="2 3">
    <name type="scientific">Candidatus Terrybacteria bacterium RIFCSPHIGHO2_01_FULL_48_17</name>
    <dbReference type="NCBI Taxonomy" id="1802362"/>
    <lineage>
        <taxon>Bacteria</taxon>
        <taxon>Candidatus Terryibacteriota</taxon>
    </lineage>
</organism>
<dbReference type="InterPro" id="IPR038062">
    <property type="entry name" value="ScdA-like_N_sf"/>
</dbReference>
<dbReference type="STRING" id="1802362.A2806_00610"/>
<evidence type="ECO:0000313" key="3">
    <source>
        <dbReference type="Proteomes" id="UP000177629"/>
    </source>
</evidence>
<evidence type="ECO:0000259" key="1">
    <source>
        <dbReference type="Pfam" id="PF08984"/>
    </source>
</evidence>
<dbReference type="AlphaFoldDB" id="A0A1G2PIG7"/>
<accession>A0A1G2PIG7</accession>
<dbReference type="SUPFAM" id="SSF140683">
    <property type="entry name" value="SP0561-like"/>
    <property type="match status" value="1"/>
</dbReference>
<dbReference type="Pfam" id="PF08984">
    <property type="entry name" value="DUF1858"/>
    <property type="match status" value="1"/>
</dbReference>
<dbReference type="Gene3D" id="1.10.3910.10">
    <property type="entry name" value="SP0561-like"/>
    <property type="match status" value="1"/>
</dbReference>
<dbReference type="InterPro" id="IPR015077">
    <property type="entry name" value="DUF1858"/>
</dbReference>
<dbReference type="EMBL" id="MHSS01000008">
    <property type="protein sequence ID" value="OHA48126.1"/>
    <property type="molecule type" value="Genomic_DNA"/>
</dbReference>
<gene>
    <name evidence="2" type="ORF">A2806_00610</name>
</gene>
<feature type="domain" description="DUF1858" evidence="1">
    <location>
        <begin position="2"/>
        <end position="50"/>
    </location>
</feature>
<evidence type="ECO:0000313" key="2">
    <source>
        <dbReference type="EMBL" id="OHA48126.1"/>
    </source>
</evidence>
<comment type="caution">
    <text evidence="2">The sequence shown here is derived from an EMBL/GenBank/DDBJ whole genome shotgun (WGS) entry which is preliminary data.</text>
</comment>
<protein>
    <recommendedName>
        <fullName evidence="1">DUF1858 domain-containing protein</fullName>
    </recommendedName>
</protein>
<reference evidence="2 3" key="1">
    <citation type="journal article" date="2016" name="Nat. Commun.">
        <title>Thousands of microbial genomes shed light on interconnected biogeochemical processes in an aquifer system.</title>
        <authorList>
            <person name="Anantharaman K."/>
            <person name="Brown C.T."/>
            <person name="Hug L.A."/>
            <person name="Sharon I."/>
            <person name="Castelle C.J."/>
            <person name="Probst A.J."/>
            <person name="Thomas B.C."/>
            <person name="Singh A."/>
            <person name="Wilkins M.J."/>
            <person name="Karaoz U."/>
            <person name="Brodie E.L."/>
            <person name="Williams K.H."/>
            <person name="Hubbard S.S."/>
            <person name="Banfield J.F."/>
        </authorList>
    </citation>
    <scope>NUCLEOTIDE SEQUENCE [LARGE SCALE GENOMIC DNA]</scope>
</reference>
<name>A0A1G2PIG7_9BACT</name>
<dbReference type="Proteomes" id="UP000177629">
    <property type="component" value="Unassembled WGS sequence"/>
</dbReference>
<proteinExistence type="predicted"/>